<dbReference type="InterPro" id="IPR001289">
    <property type="entry name" value="NFYA"/>
</dbReference>
<dbReference type="GO" id="GO:0003677">
    <property type="term" value="F:DNA binding"/>
    <property type="evidence" value="ECO:0007669"/>
    <property type="project" value="UniProtKB-KW"/>
</dbReference>
<comment type="caution">
    <text evidence="8">The sequence shown here is derived from an EMBL/GenBank/DDBJ whole genome shotgun (WGS) entry which is preliminary data.</text>
</comment>
<evidence type="ECO:0000256" key="6">
    <source>
        <dbReference type="RuleBase" id="RU367155"/>
    </source>
</evidence>
<evidence type="ECO:0000256" key="3">
    <source>
        <dbReference type="ARBA" id="ARBA00023125"/>
    </source>
</evidence>
<organism evidence="8 9">
    <name type="scientific">Allacma fusca</name>
    <dbReference type="NCBI Taxonomy" id="39272"/>
    <lineage>
        <taxon>Eukaryota</taxon>
        <taxon>Metazoa</taxon>
        <taxon>Ecdysozoa</taxon>
        <taxon>Arthropoda</taxon>
        <taxon>Hexapoda</taxon>
        <taxon>Collembola</taxon>
        <taxon>Symphypleona</taxon>
        <taxon>Sminthuridae</taxon>
        <taxon>Allacma</taxon>
    </lineage>
</organism>
<dbReference type="OrthoDB" id="1097733at2759"/>
<keyword evidence="5 6" id="KW-0539">Nucleus</keyword>
<sequence length="267" mass="28270">MEGMSSTTSTVATSNNTQTDGQVTVVQASPQVVGGNQAQPIVVQAIGQTLQGSSVQQAIQVLPIGSLGNIQAQGAQILQTPDGQTFIYQPLTVDGSQQSSSSVLGINGSIIPLATSSTTGTVNASSSPAGTITIPQIVGNAGTNFMVQSASGVSQLARMPLQPPDTVVVPEEEPLYVNAKQYHRILKRRQARARLEADGRIPKERPKYLHESRHKHAMNRIRGEGGRFHSGSNSAEGGEKSDSESIILQADQKPTNLHQDVGNHYLM</sequence>
<comment type="subcellular location">
    <subcellularLocation>
        <location evidence="1 6">Nucleus</location>
    </subcellularLocation>
</comment>
<keyword evidence="3 6" id="KW-0238">DNA-binding</keyword>
<accession>A0A8J2LYX0</accession>
<dbReference type="PROSITE" id="PS51152">
    <property type="entry name" value="NFYA_HAP2_2"/>
    <property type="match status" value="1"/>
</dbReference>
<keyword evidence="4 6" id="KW-0804">Transcription</keyword>
<evidence type="ECO:0000256" key="1">
    <source>
        <dbReference type="ARBA" id="ARBA00004123"/>
    </source>
</evidence>
<proteinExistence type="inferred from homology"/>
<dbReference type="Pfam" id="PF02045">
    <property type="entry name" value="CBFB_NFYA"/>
    <property type="match status" value="1"/>
</dbReference>
<keyword evidence="2 6" id="KW-0805">Transcription regulation</keyword>
<evidence type="ECO:0000256" key="5">
    <source>
        <dbReference type="ARBA" id="ARBA00023242"/>
    </source>
</evidence>
<comment type="function">
    <text evidence="6">Component of the sequence-specific heterotrimeric transcription factor (NF-Y) which specifically recognizes a 5'-CCAAT-3' box motif found in the promoters of its target genes.</text>
</comment>
<evidence type="ECO:0000313" key="8">
    <source>
        <dbReference type="EMBL" id="CAG7831215.1"/>
    </source>
</evidence>
<evidence type="ECO:0000256" key="2">
    <source>
        <dbReference type="ARBA" id="ARBA00023015"/>
    </source>
</evidence>
<protein>
    <recommendedName>
        <fullName evidence="6">Nuclear transcription factor Y subunit</fullName>
    </recommendedName>
</protein>
<dbReference type="GO" id="GO:0003700">
    <property type="term" value="F:DNA-binding transcription factor activity"/>
    <property type="evidence" value="ECO:0007669"/>
    <property type="project" value="UniProtKB-UniRule"/>
</dbReference>
<feature type="region of interest" description="Disordered" evidence="7">
    <location>
        <begin position="219"/>
        <end position="243"/>
    </location>
</feature>
<dbReference type="SMART" id="SM00521">
    <property type="entry name" value="CBF"/>
    <property type="match status" value="1"/>
</dbReference>
<dbReference type="GO" id="GO:0005634">
    <property type="term" value="C:nucleus"/>
    <property type="evidence" value="ECO:0007669"/>
    <property type="project" value="UniProtKB-SubCell"/>
</dbReference>
<keyword evidence="9" id="KW-1185">Reference proteome</keyword>
<evidence type="ECO:0000256" key="4">
    <source>
        <dbReference type="ARBA" id="ARBA00023163"/>
    </source>
</evidence>
<comment type="subunit">
    <text evidence="6">Heterotrimer.</text>
</comment>
<dbReference type="PANTHER" id="PTHR12632">
    <property type="entry name" value="TRANSCRIPTION FACTOR NF-Y ALPHA-RELATED"/>
    <property type="match status" value="1"/>
</dbReference>
<reference evidence="8" key="1">
    <citation type="submission" date="2021-06" db="EMBL/GenBank/DDBJ databases">
        <authorList>
            <person name="Hodson N. C."/>
            <person name="Mongue J. A."/>
            <person name="Jaron S. K."/>
        </authorList>
    </citation>
    <scope>NUCLEOTIDE SEQUENCE</scope>
</reference>
<dbReference type="AlphaFoldDB" id="A0A8J2LYX0"/>
<evidence type="ECO:0000256" key="7">
    <source>
        <dbReference type="SAM" id="MobiDB-lite"/>
    </source>
</evidence>
<name>A0A8J2LYX0_9HEXA</name>
<evidence type="ECO:0000313" key="9">
    <source>
        <dbReference type="Proteomes" id="UP000708208"/>
    </source>
</evidence>
<dbReference type="EMBL" id="CAJVCH010559402">
    <property type="protein sequence ID" value="CAG7831215.1"/>
    <property type="molecule type" value="Genomic_DNA"/>
</dbReference>
<gene>
    <name evidence="8" type="ORF">AFUS01_LOCUS40968</name>
</gene>
<dbReference type="Proteomes" id="UP000708208">
    <property type="component" value="Unassembled WGS sequence"/>
</dbReference>
<comment type="similarity">
    <text evidence="6">Belongs to the NFYA/HAP2 subunit family.</text>
</comment>